<dbReference type="KEGG" id="tva:4753664"/>
<evidence type="ECO:0008006" key="3">
    <source>
        <dbReference type="Google" id="ProtNLM"/>
    </source>
</evidence>
<name>A2FGR5_TRIV3</name>
<dbReference type="OrthoDB" id="10265409at2759"/>
<reference evidence="1" key="1">
    <citation type="submission" date="2006-10" db="EMBL/GenBank/DDBJ databases">
        <authorList>
            <person name="Amadeo P."/>
            <person name="Zhao Q."/>
            <person name="Wortman J."/>
            <person name="Fraser-Liggett C."/>
            <person name="Carlton J."/>
        </authorList>
    </citation>
    <scope>NUCLEOTIDE SEQUENCE</scope>
    <source>
        <strain evidence="1">G3</strain>
    </source>
</reference>
<gene>
    <name evidence="1" type="ORF">TVAG_304310</name>
</gene>
<dbReference type="PANTHER" id="PTHR13677:SF0">
    <property type="entry name" value="LD41638P"/>
    <property type="match status" value="1"/>
</dbReference>
<evidence type="ECO:0000313" key="1">
    <source>
        <dbReference type="EMBL" id="EAX95901.1"/>
    </source>
</evidence>
<reference evidence="1" key="2">
    <citation type="journal article" date="2007" name="Science">
        <title>Draft genome sequence of the sexually transmitted pathogen Trichomonas vaginalis.</title>
        <authorList>
            <person name="Carlton J.M."/>
            <person name="Hirt R.P."/>
            <person name="Silva J.C."/>
            <person name="Delcher A.L."/>
            <person name="Schatz M."/>
            <person name="Zhao Q."/>
            <person name="Wortman J.R."/>
            <person name="Bidwell S.L."/>
            <person name="Alsmark U.C.M."/>
            <person name="Besteiro S."/>
            <person name="Sicheritz-Ponten T."/>
            <person name="Noel C.J."/>
            <person name="Dacks J.B."/>
            <person name="Foster P.G."/>
            <person name="Simillion C."/>
            <person name="Van de Peer Y."/>
            <person name="Miranda-Saavedra D."/>
            <person name="Barton G.J."/>
            <person name="Westrop G.D."/>
            <person name="Mueller S."/>
            <person name="Dessi D."/>
            <person name="Fiori P.L."/>
            <person name="Ren Q."/>
            <person name="Paulsen I."/>
            <person name="Zhang H."/>
            <person name="Bastida-Corcuera F.D."/>
            <person name="Simoes-Barbosa A."/>
            <person name="Brown M.T."/>
            <person name="Hayes R.D."/>
            <person name="Mukherjee M."/>
            <person name="Okumura C.Y."/>
            <person name="Schneider R."/>
            <person name="Smith A.J."/>
            <person name="Vanacova S."/>
            <person name="Villalvazo M."/>
            <person name="Haas B.J."/>
            <person name="Pertea M."/>
            <person name="Feldblyum T.V."/>
            <person name="Utterback T.R."/>
            <person name="Shu C.L."/>
            <person name="Osoegawa K."/>
            <person name="de Jong P.J."/>
            <person name="Hrdy I."/>
            <person name="Horvathova L."/>
            <person name="Zubacova Z."/>
            <person name="Dolezal P."/>
            <person name="Malik S.B."/>
            <person name="Logsdon J.M. Jr."/>
            <person name="Henze K."/>
            <person name="Gupta A."/>
            <person name="Wang C.C."/>
            <person name="Dunne R.L."/>
            <person name="Upcroft J.A."/>
            <person name="Upcroft P."/>
            <person name="White O."/>
            <person name="Salzberg S.L."/>
            <person name="Tang P."/>
            <person name="Chiu C.-H."/>
            <person name="Lee Y.-S."/>
            <person name="Embley T.M."/>
            <person name="Coombs G.H."/>
            <person name="Mottram J.C."/>
            <person name="Tachezy J."/>
            <person name="Fraser-Liggett C.M."/>
            <person name="Johnson P.J."/>
        </authorList>
    </citation>
    <scope>NUCLEOTIDE SEQUENCE [LARGE SCALE GENOMIC DNA]</scope>
    <source>
        <strain evidence="1">G3</strain>
    </source>
</reference>
<sequence length="409" mass="47361">MGTFYNACCLLKYTRDNGPDVVMYKPDDFDFGKQKKSFITCAFPETQETDSIFAYTINKHLCFAWTFLREDQLYSIVVVTHHCFASLFINFFKSMKQSFTIDTPEEMFEYTMIFLGQWKYDPQTARLSVVYPQKNFSTLLDSNHAFHLHFDPVSLIGPKEVLEDVWNSIVTGRGVLFVGDTAEQVSAAIFAALSLIAPVKYADPILIYTRFGDQRFADIINGSKKWKVVGTTNILAEMRCKQFHTVVHLPNQNVAPAPEVREIFQRRMNKIIKRVESKLNKNLETDPYSDILETPLTYPQILEIINRIKFSSADFQLFQRSQTYIEWRRSILVRPYFRDSLLSFSPDIVIENRPDDELLKLRDALEKLLDKVQGDDHLIAVINQHISIVDKRLLSADLPTDLKIKKPKI</sequence>
<evidence type="ECO:0000313" key="2">
    <source>
        <dbReference type="Proteomes" id="UP000001542"/>
    </source>
</evidence>
<dbReference type="SMR" id="A2FGR5"/>
<dbReference type="GO" id="GO:0005085">
    <property type="term" value="F:guanyl-nucleotide exchange factor activity"/>
    <property type="evidence" value="ECO:0007669"/>
    <property type="project" value="InterPro"/>
</dbReference>
<dbReference type="RefSeq" id="XP_001308831.1">
    <property type="nucleotide sequence ID" value="XM_001308830.1"/>
</dbReference>
<proteinExistence type="predicted"/>
<dbReference type="Proteomes" id="UP000001542">
    <property type="component" value="Unassembled WGS sequence"/>
</dbReference>
<dbReference type="InterPro" id="IPR024224">
    <property type="entry name" value="DENND6"/>
</dbReference>
<keyword evidence="2" id="KW-1185">Reference proteome</keyword>
<dbReference type="VEuPathDB" id="TrichDB:TVAGG3_0211000"/>
<accession>A2FGR5</accession>
<dbReference type="AlphaFoldDB" id="A2FGR5"/>
<dbReference type="PANTHER" id="PTHR13677">
    <property type="entry name" value="LD41638P"/>
    <property type="match status" value="1"/>
</dbReference>
<dbReference type="GO" id="GO:0055037">
    <property type="term" value="C:recycling endosome"/>
    <property type="evidence" value="ECO:0000318"/>
    <property type="project" value="GO_Central"/>
</dbReference>
<dbReference type="EMBL" id="DS113783">
    <property type="protein sequence ID" value="EAX95901.1"/>
    <property type="molecule type" value="Genomic_DNA"/>
</dbReference>
<dbReference type="InParanoid" id="A2FGR5"/>
<dbReference type="VEuPathDB" id="TrichDB:TVAG_304310"/>
<protein>
    <recommendedName>
        <fullName evidence="3">UDENN domain-containing protein</fullName>
    </recommendedName>
</protein>
<organism evidence="1 2">
    <name type="scientific">Trichomonas vaginalis (strain ATCC PRA-98 / G3)</name>
    <dbReference type="NCBI Taxonomy" id="412133"/>
    <lineage>
        <taxon>Eukaryota</taxon>
        <taxon>Metamonada</taxon>
        <taxon>Parabasalia</taxon>
        <taxon>Trichomonadida</taxon>
        <taxon>Trichomonadidae</taxon>
        <taxon>Trichomonas</taxon>
    </lineage>
</organism>